<comment type="caution">
    <text evidence="15">The sequence shown here is derived from an EMBL/GenBank/DDBJ whole genome shotgun (WGS) entry which is preliminary data.</text>
</comment>
<evidence type="ECO:0000256" key="10">
    <source>
        <dbReference type="ARBA" id="ARBA00023125"/>
    </source>
</evidence>
<keyword evidence="11" id="KW-0234">DNA repair</keyword>
<sequence length="627" mass="71030">MQCLPKLSKIMQYFPYDSARKPQEKLIESILYALDEGLNVVVEAPTGVGKTAAALASALSYAMDRDLDVIYLIRTKNQAQAPMRELSKLLERKGIAIPYVLLRNRADMCCLTSSKKLAYKDFLMECNYLKSQHECRYYEGTMKGVPESLIQGVKLSSPSSYVRRFCAAGLCPYDSSRMLSNKARLVILSYYYLFAMNRPETVDLNLESSILIVDEVHNLPSSIIDLNTVQLTEYTIRASINEVKQYLTDEEARIKAMSSLKTLLTMFRKLREKIMEDEESFKEKRIDASDVLPYFDGIDTLKAIHADIMQGKRTKGLQFFSSPLTEVLEFYSFIITKLQGRGLFYKPSKEGDAVLSKLLDPSIVSGEVFKKVNKYILMSGSLPPVDYIKLMLGLRDDYRLVRVPLNEYISMDNIRAVIYPAVTTKYDMRDESMYSKIAEAIESLFNSTKAGLLAVFPSYDVMKRVRKYIHSRNVITELSSTSIDGVMDKLADDPHQLILGVAGGKLIEGIEFKVGDRNAVDTIAIVGVPYPEPSDFLQMILNGLSAKIGNRQLAWHIVYTWNALIKVKQSIGRGIRSERDRVYVVLMDDRFAQNKALFDELKSYLSDVAVIDELGKLIDDAKSFNKH</sequence>
<dbReference type="InterPro" id="IPR014001">
    <property type="entry name" value="Helicase_ATP-bd"/>
</dbReference>
<dbReference type="InterPro" id="IPR006555">
    <property type="entry name" value="ATP-dep_Helicase_C"/>
</dbReference>
<keyword evidence="10" id="KW-0238">DNA-binding</keyword>
<evidence type="ECO:0000256" key="11">
    <source>
        <dbReference type="ARBA" id="ARBA00023204"/>
    </source>
</evidence>
<dbReference type="GO" id="GO:0051539">
    <property type="term" value="F:4 iron, 4 sulfur cluster binding"/>
    <property type="evidence" value="ECO:0007669"/>
    <property type="project" value="UniProtKB-KW"/>
</dbReference>
<reference evidence="15" key="1">
    <citation type="journal article" date="2014" name="Int. J. Syst. Evol. Microbiol.">
        <title>Complete genome sequence of Corynebacterium casei LMG S-19264T (=DSM 44701T), isolated from a smear-ripened cheese.</title>
        <authorList>
            <consortium name="US DOE Joint Genome Institute (JGI-PGF)"/>
            <person name="Walter F."/>
            <person name="Albersmeier A."/>
            <person name="Kalinowski J."/>
            <person name="Ruckert C."/>
        </authorList>
    </citation>
    <scope>NUCLEOTIDE SEQUENCE</scope>
    <source>
        <strain evidence="15">JCM 10088</strain>
    </source>
</reference>
<dbReference type="InterPro" id="IPR045028">
    <property type="entry name" value="DinG/Rad3-like"/>
</dbReference>
<accession>A0A830GVF3</accession>
<protein>
    <submittedName>
        <fullName evidence="15">DEAD/DEAH box helicase</fullName>
    </submittedName>
</protein>
<dbReference type="PROSITE" id="PS51192">
    <property type="entry name" value="HELICASE_ATP_BIND_1"/>
    <property type="match status" value="1"/>
</dbReference>
<dbReference type="SUPFAM" id="SSF52540">
    <property type="entry name" value="P-loop containing nucleoside triphosphate hydrolases"/>
    <property type="match status" value="1"/>
</dbReference>
<dbReference type="InterPro" id="IPR027417">
    <property type="entry name" value="P-loop_NTPase"/>
</dbReference>
<keyword evidence="5" id="KW-0378">Hydrolase</keyword>
<keyword evidence="7" id="KW-0067">ATP-binding</keyword>
<dbReference type="SMART" id="SM00491">
    <property type="entry name" value="HELICc2"/>
    <property type="match status" value="1"/>
</dbReference>
<keyword evidence="1" id="KW-0004">4Fe-4S</keyword>
<dbReference type="PROSITE" id="PS00690">
    <property type="entry name" value="DEAH_ATP_HELICASE"/>
    <property type="match status" value="1"/>
</dbReference>
<dbReference type="InterPro" id="IPR006554">
    <property type="entry name" value="Helicase-like_DEXD_c2"/>
</dbReference>
<gene>
    <name evidence="15" type="ORF">GCM10007981_08170</name>
</gene>
<evidence type="ECO:0000256" key="2">
    <source>
        <dbReference type="ARBA" id="ARBA00022723"/>
    </source>
</evidence>
<dbReference type="AlphaFoldDB" id="A0A830GVF3"/>
<feature type="domain" description="Helicase ATP-binding" evidence="13">
    <location>
        <begin position="31"/>
        <end position="253"/>
    </location>
</feature>
<keyword evidence="6 15" id="KW-0347">Helicase</keyword>
<organism evidence="15 16">
    <name type="scientific">Thermocladium modestius</name>
    <dbReference type="NCBI Taxonomy" id="62609"/>
    <lineage>
        <taxon>Archaea</taxon>
        <taxon>Thermoproteota</taxon>
        <taxon>Thermoprotei</taxon>
        <taxon>Thermoproteales</taxon>
        <taxon>Thermoproteaceae</taxon>
        <taxon>Thermocladium</taxon>
    </lineage>
</organism>
<evidence type="ECO:0000256" key="8">
    <source>
        <dbReference type="ARBA" id="ARBA00023004"/>
    </source>
</evidence>
<evidence type="ECO:0000256" key="5">
    <source>
        <dbReference type="ARBA" id="ARBA00022801"/>
    </source>
</evidence>
<keyword evidence="8" id="KW-0408">Iron</keyword>
<evidence type="ECO:0000256" key="9">
    <source>
        <dbReference type="ARBA" id="ARBA00023014"/>
    </source>
</evidence>
<dbReference type="EMBL" id="BMNL01000002">
    <property type="protein sequence ID" value="GGP20370.1"/>
    <property type="molecule type" value="Genomic_DNA"/>
</dbReference>
<keyword evidence="16" id="KW-1185">Reference proteome</keyword>
<feature type="domain" description="Helicase ATP-binding" evidence="14">
    <location>
        <begin position="9"/>
        <end position="264"/>
    </location>
</feature>
<evidence type="ECO:0000256" key="3">
    <source>
        <dbReference type="ARBA" id="ARBA00022741"/>
    </source>
</evidence>
<dbReference type="InterPro" id="IPR014013">
    <property type="entry name" value="Helic_SF1/SF2_ATP-bd_DinG/Rad3"/>
</dbReference>
<evidence type="ECO:0000313" key="16">
    <source>
        <dbReference type="Proteomes" id="UP000610960"/>
    </source>
</evidence>
<evidence type="ECO:0000259" key="14">
    <source>
        <dbReference type="PROSITE" id="PS51193"/>
    </source>
</evidence>
<dbReference type="InterPro" id="IPR010614">
    <property type="entry name" value="RAD3-like_helicase_DEAD"/>
</dbReference>
<evidence type="ECO:0000256" key="7">
    <source>
        <dbReference type="ARBA" id="ARBA00022840"/>
    </source>
</evidence>
<dbReference type="GO" id="GO:0046872">
    <property type="term" value="F:metal ion binding"/>
    <property type="evidence" value="ECO:0007669"/>
    <property type="project" value="UniProtKB-KW"/>
</dbReference>
<keyword evidence="9" id="KW-0411">Iron-sulfur</keyword>
<evidence type="ECO:0000256" key="6">
    <source>
        <dbReference type="ARBA" id="ARBA00022806"/>
    </source>
</evidence>
<evidence type="ECO:0000256" key="12">
    <source>
        <dbReference type="ARBA" id="ARBA00023235"/>
    </source>
</evidence>
<evidence type="ECO:0000313" key="15">
    <source>
        <dbReference type="EMBL" id="GGP20370.1"/>
    </source>
</evidence>
<dbReference type="PANTHER" id="PTHR11472:SF34">
    <property type="entry name" value="REGULATOR OF TELOMERE ELONGATION HELICASE 1"/>
    <property type="match status" value="1"/>
</dbReference>
<proteinExistence type="predicted"/>
<dbReference type="GO" id="GO:0006281">
    <property type="term" value="P:DNA repair"/>
    <property type="evidence" value="ECO:0007669"/>
    <property type="project" value="UniProtKB-KW"/>
</dbReference>
<dbReference type="Gene3D" id="1.10.275.30">
    <property type="match status" value="1"/>
</dbReference>
<dbReference type="InterPro" id="IPR002464">
    <property type="entry name" value="DNA/RNA_helicase_DEAH_CS"/>
</dbReference>
<dbReference type="PROSITE" id="PS51193">
    <property type="entry name" value="HELICASE_ATP_BIND_2"/>
    <property type="match status" value="1"/>
</dbReference>
<dbReference type="Gene3D" id="3.40.50.300">
    <property type="entry name" value="P-loop containing nucleotide triphosphate hydrolases"/>
    <property type="match status" value="2"/>
</dbReference>
<keyword evidence="3" id="KW-0547">Nucleotide-binding</keyword>
<evidence type="ECO:0000259" key="13">
    <source>
        <dbReference type="PROSITE" id="PS51192"/>
    </source>
</evidence>
<dbReference type="Pfam" id="PF13307">
    <property type="entry name" value="Helicase_C_2"/>
    <property type="match status" value="1"/>
</dbReference>
<dbReference type="GO" id="GO:0016818">
    <property type="term" value="F:hydrolase activity, acting on acid anhydrides, in phosphorus-containing anhydrides"/>
    <property type="evidence" value="ECO:0007669"/>
    <property type="project" value="InterPro"/>
</dbReference>
<dbReference type="Proteomes" id="UP000610960">
    <property type="component" value="Unassembled WGS sequence"/>
</dbReference>
<name>A0A830GVF3_9CREN</name>
<evidence type="ECO:0000256" key="4">
    <source>
        <dbReference type="ARBA" id="ARBA00022763"/>
    </source>
</evidence>
<keyword evidence="12" id="KW-0413">Isomerase</keyword>
<reference evidence="15" key="2">
    <citation type="submission" date="2020-09" db="EMBL/GenBank/DDBJ databases">
        <authorList>
            <person name="Sun Q."/>
            <person name="Ohkuma M."/>
        </authorList>
    </citation>
    <scope>NUCLEOTIDE SEQUENCE</scope>
    <source>
        <strain evidence="15">JCM 10088</strain>
    </source>
</reference>
<dbReference type="GO" id="GO:0003678">
    <property type="term" value="F:DNA helicase activity"/>
    <property type="evidence" value="ECO:0007669"/>
    <property type="project" value="InterPro"/>
</dbReference>
<evidence type="ECO:0000256" key="1">
    <source>
        <dbReference type="ARBA" id="ARBA00022485"/>
    </source>
</evidence>
<keyword evidence="4" id="KW-0227">DNA damage</keyword>
<dbReference type="Pfam" id="PF06733">
    <property type="entry name" value="DEAD_2"/>
    <property type="match status" value="1"/>
</dbReference>
<dbReference type="GO" id="GO:0005524">
    <property type="term" value="F:ATP binding"/>
    <property type="evidence" value="ECO:0007669"/>
    <property type="project" value="UniProtKB-KW"/>
</dbReference>
<dbReference type="SMART" id="SM00487">
    <property type="entry name" value="DEXDc"/>
    <property type="match status" value="1"/>
</dbReference>
<dbReference type="GO" id="GO:0003677">
    <property type="term" value="F:DNA binding"/>
    <property type="evidence" value="ECO:0007669"/>
    <property type="project" value="UniProtKB-KW"/>
</dbReference>
<keyword evidence="2" id="KW-0479">Metal-binding</keyword>
<dbReference type="PANTHER" id="PTHR11472">
    <property type="entry name" value="DNA REPAIR DEAD HELICASE RAD3/XP-D SUBFAMILY MEMBER"/>
    <property type="match status" value="1"/>
</dbReference>
<dbReference type="SMART" id="SM00488">
    <property type="entry name" value="DEXDc2"/>
    <property type="match status" value="1"/>
</dbReference>